<keyword evidence="4 6" id="KW-1133">Transmembrane helix</keyword>
<name>A0AAP2DSF2_9BACT</name>
<comment type="subcellular location">
    <subcellularLocation>
        <location evidence="1">Cell membrane</location>
        <topology evidence="1">Multi-pass membrane protein</topology>
    </subcellularLocation>
</comment>
<feature type="transmembrane region" description="Helical" evidence="6">
    <location>
        <begin position="788"/>
        <end position="807"/>
    </location>
</feature>
<evidence type="ECO:0000256" key="6">
    <source>
        <dbReference type="SAM" id="Phobius"/>
    </source>
</evidence>
<accession>A0AAP2DSF2</accession>
<organism evidence="9 10">
    <name type="scientific">Chryseosolibacter histidini</name>
    <dbReference type="NCBI Taxonomy" id="2782349"/>
    <lineage>
        <taxon>Bacteria</taxon>
        <taxon>Pseudomonadati</taxon>
        <taxon>Bacteroidota</taxon>
        <taxon>Cytophagia</taxon>
        <taxon>Cytophagales</taxon>
        <taxon>Chryseotaleaceae</taxon>
        <taxon>Chryseosolibacter</taxon>
    </lineage>
</organism>
<feature type="domain" description="MacB-like periplasmic core" evidence="8">
    <location>
        <begin position="20"/>
        <end position="240"/>
    </location>
</feature>
<evidence type="ECO:0000256" key="3">
    <source>
        <dbReference type="ARBA" id="ARBA00022692"/>
    </source>
</evidence>
<keyword evidence="5 6" id="KW-0472">Membrane</keyword>
<dbReference type="InterPro" id="IPR050250">
    <property type="entry name" value="Macrolide_Exporter_MacB"/>
</dbReference>
<evidence type="ECO:0000313" key="9">
    <source>
        <dbReference type="EMBL" id="MBT1700468.1"/>
    </source>
</evidence>
<feature type="transmembrane region" description="Helical" evidence="6">
    <location>
        <begin position="21"/>
        <end position="41"/>
    </location>
</feature>
<feature type="transmembrane region" description="Helical" evidence="6">
    <location>
        <begin position="393"/>
        <end position="417"/>
    </location>
</feature>
<feature type="transmembrane region" description="Helical" evidence="6">
    <location>
        <begin position="351"/>
        <end position="373"/>
    </location>
</feature>
<proteinExistence type="predicted"/>
<feature type="transmembrane region" description="Helical" evidence="6">
    <location>
        <begin position="732"/>
        <end position="750"/>
    </location>
</feature>
<dbReference type="PANTHER" id="PTHR30572:SF18">
    <property type="entry name" value="ABC-TYPE MACROLIDE FAMILY EXPORT SYSTEM PERMEASE COMPONENT 2"/>
    <property type="match status" value="1"/>
</dbReference>
<feature type="transmembrane region" description="Helical" evidence="6">
    <location>
        <begin position="756"/>
        <end position="776"/>
    </location>
</feature>
<dbReference type="AlphaFoldDB" id="A0AAP2DSF2"/>
<dbReference type="GO" id="GO:0005886">
    <property type="term" value="C:plasma membrane"/>
    <property type="evidence" value="ECO:0007669"/>
    <property type="project" value="UniProtKB-SubCell"/>
</dbReference>
<dbReference type="EMBL" id="JAHESF010000041">
    <property type="protein sequence ID" value="MBT1700468.1"/>
    <property type="molecule type" value="Genomic_DNA"/>
</dbReference>
<comment type="caution">
    <text evidence="9">The sequence shown here is derived from an EMBL/GenBank/DDBJ whole genome shotgun (WGS) entry which is preliminary data.</text>
</comment>
<feature type="transmembrane region" description="Helical" evidence="6">
    <location>
        <begin position="300"/>
        <end position="322"/>
    </location>
</feature>
<dbReference type="Pfam" id="PF12704">
    <property type="entry name" value="MacB_PCD"/>
    <property type="match status" value="2"/>
</dbReference>
<dbReference type="Proteomes" id="UP001319200">
    <property type="component" value="Unassembled WGS sequence"/>
</dbReference>
<dbReference type="PANTHER" id="PTHR30572">
    <property type="entry name" value="MEMBRANE COMPONENT OF TRANSPORTER-RELATED"/>
    <property type="match status" value="1"/>
</dbReference>
<feature type="domain" description="MacB-like periplasmic core" evidence="8">
    <location>
        <begin position="441"/>
        <end position="633"/>
    </location>
</feature>
<gene>
    <name evidence="9" type="ORF">KK083_26510</name>
</gene>
<dbReference type="InterPro" id="IPR003838">
    <property type="entry name" value="ABC3_permease_C"/>
</dbReference>
<evidence type="ECO:0000313" key="10">
    <source>
        <dbReference type="Proteomes" id="UP001319200"/>
    </source>
</evidence>
<evidence type="ECO:0000256" key="1">
    <source>
        <dbReference type="ARBA" id="ARBA00004651"/>
    </source>
</evidence>
<evidence type="ECO:0000256" key="4">
    <source>
        <dbReference type="ARBA" id="ARBA00022989"/>
    </source>
</evidence>
<feature type="transmembrane region" description="Helical" evidence="6">
    <location>
        <begin position="438"/>
        <end position="461"/>
    </location>
</feature>
<feature type="domain" description="ABC3 transporter permease C-terminal" evidence="7">
    <location>
        <begin position="704"/>
        <end position="817"/>
    </location>
</feature>
<evidence type="ECO:0000256" key="2">
    <source>
        <dbReference type="ARBA" id="ARBA00022475"/>
    </source>
</evidence>
<reference evidence="9 10" key="1">
    <citation type="submission" date="2021-05" db="EMBL/GenBank/DDBJ databases">
        <title>A Polyphasic approach of four new species of the genus Ohtaekwangia: Ohtaekwangia histidinii sp. nov., Ohtaekwangia cretensis sp. nov., Ohtaekwangia indiensis sp. nov., Ohtaekwangia reichenbachii sp. nov. from diverse environment.</title>
        <authorList>
            <person name="Octaviana S."/>
        </authorList>
    </citation>
    <scope>NUCLEOTIDE SEQUENCE [LARGE SCALE GENOMIC DNA]</scope>
    <source>
        <strain evidence="9 10">PWU4</strain>
    </source>
</reference>
<protein>
    <submittedName>
        <fullName evidence="9">ABC transporter permease</fullName>
    </submittedName>
</protein>
<feature type="domain" description="ABC3 transporter permease C-terminal" evidence="7">
    <location>
        <begin position="306"/>
        <end position="418"/>
    </location>
</feature>
<dbReference type="PROSITE" id="PS51257">
    <property type="entry name" value="PROKAR_LIPOPROTEIN"/>
    <property type="match status" value="1"/>
</dbReference>
<keyword evidence="10" id="KW-1185">Reference proteome</keyword>
<keyword evidence="3 6" id="KW-0812">Transmembrane</keyword>
<evidence type="ECO:0000259" key="7">
    <source>
        <dbReference type="Pfam" id="PF02687"/>
    </source>
</evidence>
<feature type="transmembrane region" description="Helical" evidence="6">
    <location>
        <begin position="702"/>
        <end position="725"/>
    </location>
</feature>
<sequence length="824" mass="91924">MLRNYLTIAWRNLRKHSFYSFINIAGLAIGVAACLIIVLFIKDELRYDHYNVKADRIYRVHTAVRFGGNHFNMNYRSAPEAQTLMQEYPEIESAVRFRSLGSYLVKPEGGTTNVKEKNVVWADSTFFKIFSVPVLEGDPATALKEPASIAISKKMADKYFPGTSALGQSMILDNKYHAKVTAVYENIPVASHFHFDILISMVGNWPVAREAQSTSFLMENFSTYLLLKEGASASDLEQKLPTFLEKHMGPEFAQAMGGDFTMEKFKAAGNQYELSLMPLKDIHLYSDVRGEFEPNGSITYVYLFGAVATLILIIACINFMNLSTARSANRAKEVGMRKVMGSLRSHLVRQFLTESILVTLFSFVLALGLAGLFLPLFNNLSLRQLQLPFNDPLFYLVLLAASVIIGLMAGVYPSFFLSAFKPVNVLKGAAASGMKSGFIRSALVVFQFVISVFLIIATIAVNRQLNYIQHKKLGFEKDQVITIHDGYALRPNNVEAFKNEVLKISAVESGTISGFVPVESDWSWRSTSTFWRTGAQPGAENMVSFQRWQVDHDYVKTFRLNITMGRDFSAVSRADSNAVILNKTAVTMLELGDDPIGKQISEFTGNGQPLDRDHLLTWTVVGVVDDFHFSSMKNSITALGLFLQKSDGSLSFRFKPESTNEVVQSIEKIWKHLAPGQPFQYSFLDEDFESMYRAEQRLAQTFALFAVLAIIIACLGLFALTAFTAQQRTKEIGIRKVLGASVGSIVLLLSKDFGKLIVIAFALAAPLAWYAVDWWLQSYTYKTEIGVFVYLLAGALALIIALFTMSYQSMRAASADPVRSLRSE</sequence>
<dbReference type="GO" id="GO:0022857">
    <property type="term" value="F:transmembrane transporter activity"/>
    <property type="evidence" value="ECO:0007669"/>
    <property type="project" value="TreeGrafter"/>
</dbReference>
<dbReference type="Pfam" id="PF02687">
    <property type="entry name" value="FtsX"/>
    <property type="match status" value="2"/>
</dbReference>
<dbReference type="InterPro" id="IPR025857">
    <property type="entry name" value="MacB_PCD"/>
</dbReference>
<evidence type="ECO:0000256" key="5">
    <source>
        <dbReference type="ARBA" id="ARBA00023136"/>
    </source>
</evidence>
<evidence type="ECO:0000259" key="8">
    <source>
        <dbReference type="Pfam" id="PF12704"/>
    </source>
</evidence>
<keyword evidence="2" id="KW-1003">Cell membrane</keyword>